<gene>
    <name evidence="1" type="ORF">GXN74_11285</name>
</gene>
<protein>
    <submittedName>
        <fullName evidence="1">Uncharacterized protein</fullName>
    </submittedName>
</protein>
<evidence type="ECO:0000313" key="1">
    <source>
        <dbReference type="EMBL" id="NDL68324.1"/>
    </source>
</evidence>
<accession>A0A7X5KNS8</accession>
<name>A0A7X5KNS8_9FIRM</name>
<comment type="caution">
    <text evidence="1">The sequence shown here is derived from an EMBL/GenBank/DDBJ whole genome shotgun (WGS) entry which is preliminary data.</text>
</comment>
<dbReference type="AlphaFoldDB" id="A0A7X5KNS8"/>
<evidence type="ECO:0000313" key="2">
    <source>
        <dbReference type="Proteomes" id="UP000461585"/>
    </source>
</evidence>
<sequence length="279" mass="32602">MKDYKEWVDYTNTRAYFPLFIETPDDLPEVLKEYYDPESSYKVYIPENRYNRQPAILLQNYPTMMKASVVGKGSVNTSEIPFTDVVYFETEVCLLAGLLHIHFGTRTLEIPYPLIREDLIKPFVESIRKSYVPASMTECNKDDFMKKFEEHKMPLKFINYTHDALYKEADIKEVVFLGSQEKQEEGERFVLPKLVLVTDKELLLLREDNKYDAEEPQYGMITAYIPLRNFKKLNVRRVAETSKVLLDFSLADGHDCTFHAHMTAAEEVKLTVALTKLYM</sequence>
<proteinExistence type="predicted"/>
<keyword evidence="2" id="KW-1185">Reference proteome</keyword>
<organism evidence="1 2">
    <name type="scientific">Anaerotalea alkaliphila</name>
    <dbReference type="NCBI Taxonomy" id="2662126"/>
    <lineage>
        <taxon>Bacteria</taxon>
        <taxon>Bacillati</taxon>
        <taxon>Bacillota</taxon>
        <taxon>Clostridia</taxon>
        <taxon>Eubacteriales</taxon>
        <taxon>Anaerotalea</taxon>
    </lineage>
</organism>
<dbReference type="RefSeq" id="WP_162371047.1">
    <property type="nucleotide sequence ID" value="NZ_JAAEEH010000034.1"/>
</dbReference>
<reference evidence="1 2" key="1">
    <citation type="submission" date="2020-01" db="EMBL/GenBank/DDBJ databases">
        <title>Anaeroalcalibacter tamaniensis gen. nov., sp. nov., moderately halophilic strictly anaerobic fermenter bacterium from mud volcano of Taman peninsula.</title>
        <authorList>
            <person name="Frolova A."/>
            <person name="Merkel A.Y."/>
            <person name="Slobodkin A.I."/>
        </authorList>
    </citation>
    <scope>NUCLEOTIDE SEQUENCE [LARGE SCALE GENOMIC DNA]</scope>
    <source>
        <strain evidence="1 2">F-3ap</strain>
    </source>
</reference>
<dbReference type="EMBL" id="JAAEEH010000034">
    <property type="protein sequence ID" value="NDL68324.1"/>
    <property type="molecule type" value="Genomic_DNA"/>
</dbReference>
<dbReference type="Proteomes" id="UP000461585">
    <property type="component" value="Unassembled WGS sequence"/>
</dbReference>